<organism evidence="1">
    <name type="scientific">gut metagenome</name>
    <dbReference type="NCBI Taxonomy" id="749906"/>
    <lineage>
        <taxon>unclassified sequences</taxon>
        <taxon>metagenomes</taxon>
        <taxon>organismal metagenomes</taxon>
    </lineage>
</organism>
<name>J9GRH5_9ZZZZ</name>
<accession>J9GRH5</accession>
<comment type="caution">
    <text evidence="1">The sequence shown here is derived from an EMBL/GenBank/DDBJ whole genome shotgun (WGS) entry which is preliminary data.</text>
</comment>
<protein>
    <submittedName>
        <fullName evidence="1">CRISPR-associated protein, Csd1-type</fullName>
    </submittedName>
</protein>
<gene>
    <name evidence="1" type="ORF">EVA_06752</name>
</gene>
<dbReference type="Pfam" id="PF09709">
    <property type="entry name" value="Cas_Csd1"/>
    <property type="match status" value="1"/>
</dbReference>
<proteinExistence type="predicted"/>
<dbReference type="EMBL" id="AMCI01001566">
    <property type="protein sequence ID" value="EJX05138.1"/>
    <property type="molecule type" value="Genomic_DNA"/>
</dbReference>
<feature type="non-terminal residue" evidence="1">
    <location>
        <position position="32"/>
    </location>
</feature>
<dbReference type="InterPro" id="IPR010144">
    <property type="entry name" value="CRISPR-assoc_prot_Csd1-typ"/>
</dbReference>
<dbReference type="AlphaFoldDB" id="J9GRH5"/>
<evidence type="ECO:0000313" key="1">
    <source>
        <dbReference type="EMBL" id="EJX05138.1"/>
    </source>
</evidence>
<sequence length="32" mass="3585">MLDKENNNQGYLCGRLFAALEKIQQEANGQST</sequence>
<reference evidence="1" key="1">
    <citation type="journal article" date="2012" name="PLoS ONE">
        <title>Gene sets for utilization of primary and secondary nutrition supplies in the distal gut of endangered iberian lynx.</title>
        <authorList>
            <person name="Alcaide M."/>
            <person name="Messina E."/>
            <person name="Richter M."/>
            <person name="Bargiela R."/>
            <person name="Peplies J."/>
            <person name="Huws S.A."/>
            <person name="Newbold C.J."/>
            <person name="Golyshin P.N."/>
            <person name="Simon M.A."/>
            <person name="Lopez G."/>
            <person name="Yakimov M.M."/>
            <person name="Ferrer M."/>
        </authorList>
    </citation>
    <scope>NUCLEOTIDE SEQUENCE</scope>
</reference>